<dbReference type="EMBL" id="GDKF01008299">
    <property type="protein sequence ID" value="JAT70323.1"/>
    <property type="molecule type" value="Transcribed_RNA"/>
</dbReference>
<evidence type="ECO:0008006" key="6">
    <source>
        <dbReference type="Google" id="ProtNLM"/>
    </source>
</evidence>
<dbReference type="Gene3D" id="1.25.40.10">
    <property type="entry name" value="Tetratricopeptide repeat domain"/>
    <property type="match status" value="3"/>
</dbReference>
<proteinExistence type="inferred from homology"/>
<protein>
    <recommendedName>
        <fullName evidence="6">Protein sel-1-like protein 1</fullName>
    </recommendedName>
</protein>
<keyword evidence="3" id="KW-0472">Membrane</keyword>
<feature type="compositionally biased region" description="Pro residues" evidence="2">
    <location>
        <begin position="769"/>
        <end position="785"/>
    </location>
</feature>
<gene>
    <name evidence="5" type="ORF">g.21716</name>
</gene>
<evidence type="ECO:0000256" key="3">
    <source>
        <dbReference type="SAM" id="Phobius"/>
    </source>
</evidence>
<name>A0A1D1ZUI0_AUXPR</name>
<dbReference type="SUPFAM" id="SSF81901">
    <property type="entry name" value="HCP-like"/>
    <property type="match status" value="3"/>
</dbReference>
<feature type="compositionally biased region" description="Low complexity" evidence="2">
    <location>
        <begin position="786"/>
        <end position="817"/>
    </location>
</feature>
<dbReference type="Pfam" id="PF08238">
    <property type="entry name" value="Sel1"/>
    <property type="match status" value="8"/>
</dbReference>
<dbReference type="GO" id="GO:0005789">
    <property type="term" value="C:endoplasmic reticulum membrane"/>
    <property type="evidence" value="ECO:0007669"/>
    <property type="project" value="TreeGrafter"/>
</dbReference>
<comment type="similarity">
    <text evidence="1">Belongs to the sel-1 family.</text>
</comment>
<feature type="signal peptide" evidence="4">
    <location>
        <begin position="1"/>
        <end position="21"/>
    </location>
</feature>
<dbReference type="InterPro" id="IPR050767">
    <property type="entry name" value="Sel1_AlgK"/>
</dbReference>
<evidence type="ECO:0000256" key="2">
    <source>
        <dbReference type="SAM" id="MobiDB-lite"/>
    </source>
</evidence>
<organism evidence="5">
    <name type="scientific">Auxenochlorella protothecoides</name>
    <name type="common">Green microalga</name>
    <name type="synonym">Chlorella protothecoides</name>
    <dbReference type="NCBI Taxonomy" id="3075"/>
    <lineage>
        <taxon>Eukaryota</taxon>
        <taxon>Viridiplantae</taxon>
        <taxon>Chlorophyta</taxon>
        <taxon>core chlorophytes</taxon>
        <taxon>Trebouxiophyceae</taxon>
        <taxon>Chlorellales</taxon>
        <taxon>Chlorellaceae</taxon>
        <taxon>Auxenochlorella</taxon>
    </lineage>
</organism>
<feature type="chain" id="PRO_5008901227" description="Protein sel-1-like protein 1" evidence="4">
    <location>
        <begin position="22"/>
        <end position="849"/>
    </location>
</feature>
<keyword evidence="3" id="KW-0812">Transmembrane</keyword>
<feature type="region of interest" description="Disordered" evidence="2">
    <location>
        <begin position="744"/>
        <end position="849"/>
    </location>
</feature>
<dbReference type="PANTHER" id="PTHR11102:SF147">
    <property type="entry name" value="SEL1L ADAPTOR SUBUNIT OF ERAD E3 UBIQUITIN LIGASE"/>
    <property type="match status" value="1"/>
</dbReference>
<dbReference type="InterPro" id="IPR011990">
    <property type="entry name" value="TPR-like_helical_dom_sf"/>
</dbReference>
<evidence type="ECO:0000256" key="4">
    <source>
        <dbReference type="SAM" id="SignalP"/>
    </source>
</evidence>
<evidence type="ECO:0000313" key="5">
    <source>
        <dbReference type="EMBL" id="JAT70323.1"/>
    </source>
</evidence>
<accession>A0A1D1ZUI0</accession>
<dbReference type="GO" id="GO:0036503">
    <property type="term" value="P:ERAD pathway"/>
    <property type="evidence" value="ECO:0007669"/>
    <property type="project" value="TreeGrafter"/>
</dbReference>
<dbReference type="PANTHER" id="PTHR11102">
    <property type="entry name" value="SEL-1-LIKE PROTEIN"/>
    <property type="match status" value="1"/>
</dbReference>
<keyword evidence="4" id="KW-0732">Signal</keyword>
<dbReference type="InterPro" id="IPR006597">
    <property type="entry name" value="Sel1-like"/>
</dbReference>
<sequence>MERWGLLTCLVLATCISWTQSQAVGVGDDTPAPATPDSGVNTTAPQTLAEKQYQKAISIRDSASPSKEDLATAVNLLLAAAGIDAIQVAPGRGRAAGTGPPQARDAPVTAADVSIVPTPNAGAPHKEALRELIYVYLEGDGVPYNPAIADALLHVLADAGSAEAGADVGLHTSLGVRLVGPNPRGALFALSAPDLPAALARYQLAAMAGDGAAQMALGHRHLHGLGVPRSCEAAALYYIPAAGAAVALASTRQGLPPQRALRLAGATGGGGAHPRHDPGQEVLHYQWFADFGHVEAARAVALALARGGDADMVRAVGYLRQSAEAGDAEAQAHLGHAYAGGVGVARDNATAAHWFKQAAEKGHPSGYFGLGYMHLEGSVEGASLQRAFSYFRQAADAGVMVGQWPGHADAHFFLGMMHLRGMAVAPDMQRAVHHLGVAARRGHILAGYDLAMLHLGGHTGSRAACPDAVALLKEVAERGWPTLQEAHEEWLRGEPEWALLNYLKAAEMGYEAGQSNAAWMLARGHGGVADAGAADAAALALHRRAAAQGSVAALRALGDAAWYGRGTRRDAAAAAAHYADAAARRDAQSLFNLGLMHVAGQGVAPDLHLARRCFDGAAAARPEAATAVATALRALRVVEWWREAAAPRLPATLVAAVAHAATAWTRVPEAGRGPRGRAAASGRATRGGAALAAALRAPGRLLDALDAAVAASSGADLAIIGGLGAMLGLVLWRRAALRVRAVPAAGTGTGWGPGPARPRADAPAGVPVQPAPAQPAPARPAPAQPQPAQQAPVQLAPVQPAGAAQHAALREQLAAAAELRERGLQSPAPAPPSQGERPGPVAADPQAPR</sequence>
<keyword evidence="3" id="KW-1133">Transmembrane helix</keyword>
<dbReference type="SMART" id="SM00671">
    <property type="entry name" value="SEL1"/>
    <property type="match status" value="9"/>
</dbReference>
<dbReference type="AlphaFoldDB" id="A0A1D1ZUI0"/>
<reference evidence="5" key="1">
    <citation type="submission" date="2015-08" db="EMBL/GenBank/DDBJ databases">
        <authorList>
            <person name="Babu N.S."/>
            <person name="Beckwith C.J."/>
            <person name="Beseler K.G."/>
            <person name="Brison A."/>
            <person name="Carone J.V."/>
            <person name="Caskin T.P."/>
            <person name="Diamond M."/>
            <person name="Durham M.E."/>
            <person name="Foxe J.M."/>
            <person name="Go M."/>
            <person name="Henderson B.A."/>
            <person name="Jones I.B."/>
            <person name="McGettigan J.A."/>
            <person name="Micheletti S.J."/>
            <person name="Nasrallah M.E."/>
            <person name="Ortiz D."/>
            <person name="Piller C.R."/>
            <person name="Privatt S.R."/>
            <person name="Schneider S.L."/>
            <person name="Sharp S."/>
            <person name="Smith T.C."/>
            <person name="Stanton J.D."/>
            <person name="Ullery H.E."/>
            <person name="Wilson R.J."/>
            <person name="Serrano M.G."/>
            <person name="Buck G."/>
            <person name="Lee V."/>
            <person name="Wang Y."/>
            <person name="Carvalho R."/>
            <person name="Voegtly L."/>
            <person name="Shi R."/>
            <person name="Duckworth R."/>
            <person name="Johnson A."/>
            <person name="Loviza R."/>
            <person name="Walstead R."/>
            <person name="Shah Z."/>
            <person name="Kiflezghi M."/>
            <person name="Wade K."/>
            <person name="Ball S.L."/>
            <person name="Bradley K.W."/>
            <person name="Asai D.J."/>
            <person name="Bowman C.A."/>
            <person name="Russell D.A."/>
            <person name="Pope W.H."/>
            <person name="Jacobs-Sera D."/>
            <person name="Hendrix R.W."/>
            <person name="Hatfull G.F."/>
        </authorList>
    </citation>
    <scope>NUCLEOTIDE SEQUENCE</scope>
</reference>
<evidence type="ECO:0000256" key="1">
    <source>
        <dbReference type="ARBA" id="ARBA00038101"/>
    </source>
</evidence>
<feature type="transmembrane region" description="Helical" evidence="3">
    <location>
        <begin position="707"/>
        <end position="732"/>
    </location>
</feature>